<proteinExistence type="predicted"/>
<feature type="region of interest" description="Disordered" evidence="1">
    <location>
        <begin position="29"/>
        <end position="68"/>
    </location>
</feature>
<accession>A0A401JC60</accession>
<dbReference type="EMBL" id="BGOW01000008">
    <property type="protein sequence ID" value="GBL45265.1"/>
    <property type="molecule type" value="Genomic_DNA"/>
</dbReference>
<comment type="caution">
    <text evidence="2">The sequence shown here is derived from an EMBL/GenBank/DDBJ whole genome shotgun (WGS) entry which is preliminary data.</text>
</comment>
<evidence type="ECO:0000313" key="2">
    <source>
        <dbReference type="EMBL" id="GBL45265.1"/>
    </source>
</evidence>
<gene>
    <name evidence="2" type="ORF">SFMTTN_1072</name>
</gene>
<evidence type="ECO:0000313" key="3">
    <source>
        <dbReference type="Proteomes" id="UP000286806"/>
    </source>
</evidence>
<sequence>MPAIPAKINVNNEVAMLWWIAMPVSMVNTEGSSIPPTPTDPTSIPTPTTASNSAMPPNMRAPQTRILQ</sequence>
<evidence type="ECO:0000256" key="1">
    <source>
        <dbReference type="SAM" id="MobiDB-lite"/>
    </source>
</evidence>
<organism evidence="2 3">
    <name type="scientific">Sulfuriferula multivorans</name>
    <dbReference type="NCBI Taxonomy" id="1559896"/>
    <lineage>
        <taxon>Bacteria</taxon>
        <taxon>Pseudomonadati</taxon>
        <taxon>Pseudomonadota</taxon>
        <taxon>Betaproteobacteria</taxon>
        <taxon>Nitrosomonadales</taxon>
        <taxon>Sulfuricellaceae</taxon>
        <taxon>Sulfuriferula</taxon>
    </lineage>
</organism>
<keyword evidence="3" id="KW-1185">Reference proteome</keyword>
<reference evidence="2 3" key="1">
    <citation type="journal article" date="2019" name="Front. Microbiol.">
        <title>Genomes of Neutrophilic Sulfur-Oxidizing Chemolithoautotrophs Representing 9 Proteobacterial Species From 8 Genera.</title>
        <authorList>
            <person name="Watanabe T."/>
            <person name="Kojima H."/>
            <person name="Umezawa K."/>
            <person name="Hori C."/>
            <person name="Takasuka T.E."/>
            <person name="Kato Y."/>
            <person name="Fukui M."/>
        </authorList>
    </citation>
    <scope>NUCLEOTIDE SEQUENCE [LARGE SCALE GENOMIC DNA]</scope>
    <source>
        <strain evidence="2 3">TTN</strain>
    </source>
</reference>
<protein>
    <submittedName>
        <fullName evidence="2">Uncharacterized protein</fullName>
    </submittedName>
</protein>
<dbReference type="Proteomes" id="UP000286806">
    <property type="component" value="Unassembled WGS sequence"/>
</dbReference>
<name>A0A401JC60_9PROT</name>
<dbReference type="AlphaFoldDB" id="A0A401JC60"/>
<feature type="compositionally biased region" description="Low complexity" evidence="1">
    <location>
        <begin position="40"/>
        <end position="49"/>
    </location>
</feature>